<dbReference type="SUPFAM" id="SSF47090">
    <property type="entry name" value="PGBD-like"/>
    <property type="match status" value="1"/>
</dbReference>
<organism evidence="2 3">
    <name type="scientific">Cellvibrio zantedeschiae</name>
    <dbReference type="NCBI Taxonomy" id="1237077"/>
    <lineage>
        <taxon>Bacteria</taxon>
        <taxon>Pseudomonadati</taxon>
        <taxon>Pseudomonadota</taxon>
        <taxon>Gammaproteobacteria</taxon>
        <taxon>Cellvibrionales</taxon>
        <taxon>Cellvibrionaceae</taxon>
        <taxon>Cellvibrio</taxon>
    </lineage>
</organism>
<evidence type="ECO:0000313" key="3">
    <source>
        <dbReference type="Proteomes" id="UP000619761"/>
    </source>
</evidence>
<reference evidence="3" key="1">
    <citation type="journal article" date="2019" name="Int. J. Syst. Evol. Microbiol.">
        <title>The Global Catalogue of Microorganisms (GCM) 10K type strain sequencing project: providing services to taxonomists for standard genome sequencing and annotation.</title>
        <authorList>
            <consortium name="The Broad Institute Genomics Platform"/>
            <consortium name="The Broad Institute Genome Sequencing Center for Infectious Disease"/>
            <person name="Wu L."/>
            <person name="Ma J."/>
        </authorList>
    </citation>
    <scope>NUCLEOTIDE SEQUENCE [LARGE SCALE GENOMIC DNA]</scope>
    <source>
        <strain evidence="3">KCTC 32239</strain>
    </source>
</reference>
<dbReference type="InterPro" id="IPR003593">
    <property type="entry name" value="AAA+_ATPase"/>
</dbReference>
<evidence type="ECO:0000313" key="2">
    <source>
        <dbReference type="EMBL" id="GGY75347.1"/>
    </source>
</evidence>
<keyword evidence="3" id="KW-1185">Reference proteome</keyword>
<dbReference type="SUPFAM" id="SSF52540">
    <property type="entry name" value="P-loop containing nucleoside triphosphate hydrolases"/>
    <property type="match status" value="1"/>
</dbReference>
<comment type="caution">
    <text evidence="2">The sequence shown here is derived from an EMBL/GenBank/DDBJ whole genome shotgun (WGS) entry which is preliminary data.</text>
</comment>
<name>A0ABQ3B353_9GAMM</name>
<dbReference type="InterPro" id="IPR052026">
    <property type="entry name" value="ExeA_AAA_ATPase_DNA-bind"/>
</dbReference>
<dbReference type="Proteomes" id="UP000619761">
    <property type="component" value="Unassembled WGS sequence"/>
</dbReference>
<dbReference type="EMBL" id="BMYZ01000001">
    <property type="protein sequence ID" value="GGY75347.1"/>
    <property type="molecule type" value="Genomic_DNA"/>
</dbReference>
<dbReference type="Gene3D" id="3.90.70.10">
    <property type="entry name" value="Cysteine proteinases"/>
    <property type="match status" value="1"/>
</dbReference>
<feature type="domain" description="AAA+ ATPase" evidence="1">
    <location>
        <begin position="41"/>
        <end position="201"/>
    </location>
</feature>
<dbReference type="Gene3D" id="1.10.101.10">
    <property type="entry name" value="PGBD-like superfamily/PGBD"/>
    <property type="match status" value="1"/>
</dbReference>
<evidence type="ECO:0000259" key="1">
    <source>
        <dbReference type="SMART" id="SM00382"/>
    </source>
</evidence>
<dbReference type="PANTHER" id="PTHR35894:SF1">
    <property type="entry name" value="PHOSPHORIBULOKINASE _ URIDINE KINASE FAMILY"/>
    <property type="match status" value="1"/>
</dbReference>
<dbReference type="InterPro" id="IPR036365">
    <property type="entry name" value="PGBD-like_sf"/>
</dbReference>
<dbReference type="Pfam" id="PF13401">
    <property type="entry name" value="AAA_22"/>
    <property type="match status" value="1"/>
</dbReference>
<dbReference type="Gene3D" id="3.40.50.300">
    <property type="entry name" value="P-loop containing nucleotide triphosphate hydrolases"/>
    <property type="match status" value="1"/>
</dbReference>
<dbReference type="InterPro" id="IPR036366">
    <property type="entry name" value="PGBDSf"/>
</dbReference>
<protein>
    <submittedName>
        <fullName evidence="2">ATPase AAA</fullName>
    </submittedName>
</protein>
<proteinExistence type="predicted"/>
<dbReference type="InterPro" id="IPR049945">
    <property type="entry name" value="AAA_22"/>
</dbReference>
<accession>A0ABQ3B353</accession>
<gene>
    <name evidence="2" type="primary">gspA</name>
    <name evidence="2" type="ORF">GCM10011613_21070</name>
</gene>
<dbReference type="PANTHER" id="PTHR35894">
    <property type="entry name" value="GENERAL SECRETION PATHWAY PROTEIN A-RELATED"/>
    <property type="match status" value="1"/>
</dbReference>
<dbReference type="InterPro" id="IPR027417">
    <property type="entry name" value="P-loop_NTPase"/>
</dbReference>
<dbReference type="SMART" id="SM00382">
    <property type="entry name" value="AAA"/>
    <property type="match status" value="1"/>
</dbReference>
<sequence length="547" mass="60460">MYHSFFGLTEPAFSIAVNPRYLYMSQQHKEALAHLLYGVAGGGFVMLTGEVGTGKTTIIRCLLEQMPENTDIAIVMNPMSNVPELLTTICDELGADYANKNPSAKENPSVKDLTDALHSFLLHNHTHGRNTVLLIDEAQLLSTQALEQVRLLTNLETTTQKLLHIILVGQPELKALLSKPELRQLAQRITARFHLTPLTLAETQAYIRHRLKVAGLPEGRSPFPYAIVKRIHAFTGGIPRLINVICERCLIGAYGGNKARVDNAIFNAARKEVIGGLEQTQIAKRNLYWKWALGIVALTLLSASLYFTQTQNIHSFTKVGRAQSSVSSSSASTSSAAASSAPSIALRNFHDAEDIFFNYLSVPLAAETRPCGTNLKTSHQCAKVSLHTWTDVSDLNRPVILIMSTPEKFSTYLVLIGLNTENAWVLNEKEEKVIVPLAKIGRDWTGEAVYLWKRPPGFTETLLLGDSSATVAWVAQQFAKIDKQKEPLSDDLFSLALHERIKIFQRSKGIPVDGNINEQTLLKLNETIGADKTLLTEFSETNHVTTP</sequence>